<feature type="domain" description="RRM" evidence="10">
    <location>
        <begin position="21"/>
        <end position="99"/>
    </location>
</feature>
<evidence type="ECO:0000256" key="6">
    <source>
        <dbReference type="ARBA" id="ARBA00023187"/>
    </source>
</evidence>
<keyword evidence="6" id="KW-0508">mRNA splicing</keyword>
<dbReference type="PANTHER" id="PTHR20957">
    <property type="entry name" value="RNA-BINDING PROTEIN 48"/>
    <property type="match status" value="1"/>
</dbReference>
<sequence>MPRNRDEAPAVRVYTVCDESRYLIIGNVPALGCGDELQKLFGSYGEIEECKPMDAEECEPFTDVYWIKFVLVSNARFAKRKLDEYVFLGNRLQVSYAPHFESLADTKEKLEVRRKEVLGRINTGVLQESNPQFSNHPHNSVTITKSLQTQDQSWTDYSSQHLTPKQREFRDSSQAYHLEIPSRNRVSSNEDYFSSPSMNETVRVVREKLDKIQASGKSAEAGPACKKTRVDNRRRI</sequence>
<evidence type="ECO:0000256" key="3">
    <source>
        <dbReference type="ARBA" id="ARBA00022664"/>
    </source>
</evidence>
<dbReference type="EMBL" id="QPKB01000004">
    <property type="protein sequence ID" value="RWR83327.1"/>
    <property type="molecule type" value="Genomic_DNA"/>
</dbReference>
<dbReference type="GO" id="GO:0006397">
    <property type="term" value="P:mRNA processing"/>
    <property type="evidence" value="ECO:0007669"/>
    <property type="project" value="UniProtKB-KW"/>
</dbReference>
<keyword evidence="4" id="KW-0747">Spliceosome</keyword>
<keyword evidence="12" id="KW-1185">Reference proteome</keyword>
<dbReference type="SUPFAM" id="SSF54928">
    <property type="entry name" value="RNA-binding domain, RBD"/>
    <property type="match status" value="1"/>
</dbReference>
<dbReference type="AlphaFoldDB" id="A0A443NXS4"/>
<dbReference type="CDD" id="cd12442">
    <property type="entry name" value="RRM_RBM48"/>
    <property type="match status" value="1"/>
</dbReference>
<evidence type="ECO:0000256" key="8">
    <source>
        <dbReference type="PROSITE-ProRule" id="PRU00176"/>
    </source>
</evidence>
<dbReference type="Pfam" id="PF00076">
    <property type="entry name" value="RRM_1"/>
    <property type="match status" value="1"/>
</dbReference>
<gene>
    <name evidence="11" type="ORF">CKAN_01208000</name>
</gene>
<dbReference type="InterPro" id="IPR012677">
    <property type="entry name" value="Nucleotide-bd_a/b_plait_sf"/>
</dbReference>
<proteinExistence type="inferred from homology"/>
<dbReference type="GO" id="GO:0005654">
    <property type="term" value="C:nucleoplasm"/>
    <property type="evidence" value="ECO:0007669"/>
    <property type="project" value="TreeGrafter"/>
</dbReference>
<evidence type="ECO:0000256" key="7">
    <source>
        <dbReference type="ARBA" id="ARBA00035004"/>
    </source>
</evidence>
<comment type="function">
    <text evidence="7">As a component of the minor spliceosome, involved in the splicing of U12-type introns in pre-mRNAs.</text>
</comment>
<evidence type="ECO:0000313" key="11">
    <source>
        <dbReference type="EMBL" id="RWR83327.1"/>
    </source>
</evidence>
<keyword evidence="3" id="KW-0507">mRNA processing</keyword>
<dbReference type="GO" id="GO:0008380">
    <property type="term" value="P:RNA splicing"/>
    <property type="evidence" value="ECO:0007669"/>
    <property type="project" value="UniProtKB-KW"/>
</dbReference>
<evidence type="ECO:0000313" key="12">
    <source>
        <dbReference type="Proteomes" id="UP000283530"/>
    </source>
</evidence>
<evidence type="ECO:0000256" key="9">
    <source>
        <dbReference type="SAM" id="MobiDB-lite"/>
    </source>
</evidence>
<dbReference type="InterPro" id="IPR000504">
    <property type="entry name" value="RRM_dom"/>
</dbReference>
<evidence type="ECO:0000256" key="1">
    <source>
        <dbReference type="ARBA" id="ARBA00006938"/>
    </source>
</evidence>
<reference evidence="11 12" key="1">
    <citation type="journal article" date="2019" name="Nat. Plants">
        <title>Stout camphor tree genome fills gaps in understanding of flowering plant genome evolution.</title>
        <authorList>
            <person name="Chaw S.M."/>
            <person name="Liu Y.C."/>
            <person name="Wu Y.W."/>
            <person name="Wang H.Y."/>
            <person name="Lin C.I."/>
            <person name="Wu C.S."/>
            <person name="Ke H.M."/>
            <person name="Chang L.Y."/>
            <person name="Hsu C.Y."/>
            <person name="Yang H.T."/>
            <person name="Sudianto E."/>
            <person name="Hsu M.H."/>
            <person name="Wu K.P."/>
            <person name="Wang L.N."/>
            <person name="Leebens-Mack J.H."/>
            <person name="Tsai I.J."/>
        </authorList>
    </citation>
    <scope>NUCLEOTIDE SEQUENCE [LARGE SCALE GENOMIC DNA]</scope>
    <source>
        <strain evidence="12">cv. Chaw 1501</strain>
        <tissue evidence="11">Young leaves</tissue>
    </source>
</reference>
<dbReference type="InterPro" id="IPR035979">
    <property type="entry name" value="RBD_domain_sf"/>
</dbReference>
<comment type="caution">
    <text evidence="11">The sequence shown here is derived from an EMBL/GenBank/DDBJ whole genome shotgun (WGS) entry which is preliminary data.</text>
</comment>
<dbReference type="GO" id="GO:0005681">
    <property type="term" value="C:spliceosomal complex"/>
    <property type="evidence" value="ECO:0007669"/>
    <property type="project" value="UniProtKB-KW"/>
</dbReference>
<accession>A0A443NXS4</accession>
<feature type="region of interest" description="Disordered" evidence="9">
    <location>
        <begin position="213"/>
        <end position="236"/>
    </location>
</feature>
<dbReference type="STRING" id="337451.A0A443NXS4"/>
<dbReference type="PROSITE" id="PS50102">
    <property type="entry name" value="RRM"/>
    <property type="match status" value="1"/>
</dbReference>
<evidence type="ECO:0000256" key="4">
    <source>
        <dbReference type="ARBA" id="ARBA00022728"/>
    </source>
</evidence>
<dbReference type="PANTHER" id="PTHR20957:SF0">
    <property type="entry name" value="RNA-BINDING PROTEIN 48"/>
    <property type="match status" value="1"/>
</dbReference>
<dbReference type="InterPro" id="IPR039599">
    <property type="entry name" value="RBM48"/>
</dbReference>
<dbReference type="GO" id="GO:0003723">
    <property type="term" value="F:RNA binding"/>
    <property type="evidence" value="ECO:0007669"/>
    <property type="project" value="UniProtKB-UniRule"/>
</dbReference>
<evidence type="ECO:0000259" key="10">
    <source>
        <dbReference type="PROSITE" id="PS50102"/>
    </source>
</evidence>
<keyword evidence="5 8" id="KW-0694">RNA-binding</keyword>
<dbReference type="Gene3D" id="3.30.70.330">
    <property type="match status" value="1"/>
</dbReference>
<dbReference type="FunFam" id="3.30.70.330:FF:000424">
    <property type="entry name" value="RNA-binding protein 48 isoform X4"/>
    <property type="match status" value="1"/>
</dbReference>
<evidence type="ECO:0000256" key="2">
    <source>
        <dbReference type="ARBA" id="ARBA00015189"/>
    </source>
</evidence>
<dbReference type="OrthoDB" id="78358at2759"/>
<protein>
    <recommendedName>
        <fullName evidence="2">RNA-binding protein 48</fullName>
    </recommendedName>
</protein>
<dbReference type="Proteomes" id="UP000283530">
    <property type="component" value="Unassembled WGS sequence"/>
</dbReference>
<evidence type="ECO:0000256" key="5">
    <source>
        <dbReference type="ARBA" id="ARBA00022884"/>
    </source>
</evidence>
<dbReference type="InterPro" id="IPR034264">
    <property type="entry name" value="RBM48_RRM"/>
</dbReference>
<comment type="similarity">
    <text evidence="1">Belongs to the RBM48 family.</text>
</comment>
<organism evidence="11 12">
    <name type="scientific">Cinnamomum micranthum f. kanehirae</name>
    <dbReference type="NCBI Taxonomy" id="337451"/>
    <lineage>
        <taxon>Eukaryota</taxon>
        <taxon>Viridiplantae</taxon>
        <taxon>Streptophyta</taxon>
        <taxon>Embryophyta</taxon>
        <taxon>Tracheophyta</taxon>
        <taxon>Spermatophyta</taxon>
        <taxon>Magnoliopsida</taxon>
        <taxon>Magnoliidae</taxon>
        <taxon>Laurales</taxon>
        <taxon>Lauraceae</taxon>
        <taxon>Cinnamomum</taxon>
    </lineage>
</organism>
<name>A0A443NXS4_9MAGN</name>